<feature type="compositionally biased region" description="Basic and acidic residues" evidence="3">
    <location>
        <begin position="192"/>
        <end position="210"/>
    </location>
</feature>
<feature type="binding site" evidence="2">
    <location>
        <position position="72"/>
    </location>
    <ligand>
        <name>substrate</name>
    </ligand>
</feature>
<dbReference type="RefSeq" id="WP_284251968.1">
    <property type="nucleotide sequence ID" value="NZ_BSUM01000001.1"/>
</dbReference>
<dbReference type="PROSITE" id="PS00175">
    <property type="entry name" value="PG_MUTASE"/>
    <property type="match status" value="1"/>
</dbReference>
<dbReference type="Gene3D" id="3.40.50.1240">
    <property type="entry name" value="Phosphoglycerate mutase-like"/>
    <property type="match status" value="1"/>
</dbReference>
<reference evidence="4" key="1">
    <citation type="journal article" date="2014" name="Int. J. Syst. Evol. Microbiol.">
        <title>Complete genome sequence of Corynebacterium casei LMG S-19264T (=DSM 44701T), isolated from a smear-ripened cheese.</title>
        <authorList>
            <consortium name="US DOE Joint Genome Institute (JGI-PGF)"/>
            <person name="Walter F."/>
            <person name="Albersmeier A."/>
            <person name="Kalinowski J."/>
            <person name="Ruckert C."/>
        </authorList>
    </citation>
    <scope>NUCLEOTIDE SEQUENCE</scope>
    <source>
        <strain evidence="4">NBRC 112290</strain>
    </source>
</reference>
<dbReference type="GO" id="GO:0045820">
    <property type="term" value="P:negative regulation of glycolytic process"/>
    <property type="evidence" value="ECO:0007669"/>
    <property type="project" value="TreeGrafter"/>
</dbReference>
<dbReference type="PANTHER" id="PTHR46517">
    <property type="entry name" value="FRUCTOSE-2,6-BISPHOSPHATASE TIGAR"/>
    <property type="match status" value="1"/>
</dbReference>
<evidence type="ECO:0008006" key="6">
    <source>
        <dbReference type="Google" id="ProtNLM"/>
    </source>
</evidence>
<feature type="compositionally biased region" description="Low complexity" evidence="3">
    <location>
        <begin position="218"/>
        <end position="234"/>
    </location>
</feature>
<dbReference type="InterPro" id="IPR001345">
    <property type="entry name" value="PG/BPGM_mutase_AS"/>
</dbReference>
<evidence type="ECO:0000256" key="1">
    <source>
        <dbReference type="ARBA" id="ARBA00022801"/>
    </source>
</evidence>
<evidence type="ECO:0000313" key="5">
    <source>
        <dbReference type="Proteomes" id="UP001157161"/>
    </source>
</evidence>
<evidence type="ECO:0000313" key="4">
    <source>
        <dbReference type="EMBL" id="GMA33267.1"/>
    </source>
</evidence>
<sequence>MDTTQVAPTTTTPTTTTLTLVRHGQTHLNARRVMQGACDSPLTRTGRAGVLVTAQHLSTQAFDAAYSSPQGRAVMTAVEIVRHHDELPLRSVAGLREFSFGRYERRPERELDEIEPWAVFVPRVLAGEHPGLPGGESGADFMDRVRTTFARIVEAHPGARARRRARAHAGGLPRDHRPERARAAAERVGLARRGDARGGQRGVDLADPRGRGRRRGARFAVGAPGARAGRGAATRRLRDAARRLTAAPRSGVSARSG</sequence>
<keyword evidence="1" id="KW-0378">Hydrolase</keyword>
<organism evidence="4 5">
    <name type="scientific">Litorihabitans aurantiacus</name>
    <dbReference type="NCBI Taxonomy" id="1930061"/>
    <lineage>
        <taxon>Bacteria</taxon>
        <taxon>Bacillati</taxon>
        <taxon>Actinomycetota</taxon>
        <taxon>Actinomycetes</taxon>
        <taxon>Micrococcales</taxon>
        <taxon>Beutenbergiaceae</taxon>
        <taxon>Litorihabitans</taxon>
    </lineage>
</organism>
<dbReference type="SMART" id="SM00855">
    <property type="entry name" value="PGAM"/>
    <property type="match status" value="1"/>
</dbReference>
<dbReference type="SUPFAM" id="SSF53254">
    <property type="entry name" value="Phosphoglycerate mutase-like"/>
    <property type="match status" value="1"/>
</dbReference>
<gene>
    <name evidence="4" type="ORF">GCM10025875_32590</name>
</gene>
<feature type="compositionally biased region" description="Basic and acidic residues" evidence="3">
    <location>
        <begin position="173"/>
        <end position="185"/>
    </location>
</feature>
<dbReference type="GO" id="GO:0005829">
    <property type="term" value="C:cytosol"/>
    <property type="evidence" value="ECO:0007669"/>
    <property type="project" value="TreeGrafter"/>
</dbReference>
<dbReference type="InterPro" id="IPR013078">
    <property type="entry name" value="His_Pase_superF_clade-1"/>
</dbReference>
<dbReference type="Pfam" id="PF00300">
    <property type="entry name" value="His_Phos_1"/>
    <property type="match status" value="1"/>
</dbReference>
<dbReference type="GO" id="GO:0043456">
    <property type="term" value="P:regulation of pentose-phosphate shunt"/>
    <property type="evidence" value="ECO:0007669"/>
    <property type="project" value="TreeGrafter"/>
</dbReference>
<dbReference type="AlphaFoldDB" id="A0AA38CWM0"/>
<reference evidence="4" key="2">
    <citation type="submission" date="2023-02" db="EMBL/GenBank/DDBJ databases">
        <authorList>
            <person name="Sun Q."/>
            <person name="Mori K."/>
        </authorList>
    </citation>
    <scope>NUCLEOTIDE SEQUENCE</scope>
    <source>
        <strain evidence="4">NBRC 112290</strain>
    </source>
</reference>
<dbReference type="EMBL" id="BSUM01000001">
    <property type="protein sequence ID" value="GMA33267.1"/>
    <property type="molecule type" value="Genomic_DNA"/>
</dbReference>
<name>A0AA38CWM0_9MICO</name>
<feature type="region of interest" description="Disordered" evidence="3">
    <location>
        <begin position="157"/>
        <end position="257"/>
    </location>
</feature>
<dbReference type="PANTHER" id="PTHR46517:SF1">
    <property type="entry name" value="FRUCTOSE-2,6-BISPHOSPHATASE TIGAR"/>
    <property type="match status" value="1"/>
</dbReference>
<accession>A0AA38CWM0</accession>
<dbReference type="Proteomes" id="UP001157161">
    <property type="component" value="Unassembled WGS sequence"/>
</dbReference>
<comment type="caution">
    <text evidence="4">The sequence shown here is derived from an EMBL/GenBank/DDBJ whole genome shotgun (WGS) entry which is preliminary data.</text>
</comment>
<feature type="binding site" evidence="2">
    <location>
        <begin position="22"/>
        <end position="29"/>
    </location>
    <ligand>
        <name>substrate</name>
    </ligand>
</feature>
<dbReference type="InterPro" id="IPR029033">
    <property type="entry name" value="His_PPase_superfam"/>
</dbReference>
<protein>
    <recommendedName>
        <fullName evidence="6">Histidine phosphatase family protein</fullName>
    </recommendedName>
</protein>
<proteinExistence type="predicted"/>
<dbReference type="InterPro" id="IPR051695">
    <property type="entry name" value="Phosphoglycerate_Mutase"/>
</dbReference>
<evidence type="ECO:0000256" key="2">
    <source>
        <dbReference type="PIRSR" id="PIRSR613078-2"/>
    </source>
</evidence>
<dbReference type="CDD" id="cd07067">
    <property type="entry name" value="HP_PGM_like"/>
    <property type="match status" value="1"/>
</dbReference>
<keyword evidence="5" id="KW-1185">Reference proteome</keyword>
<dbReference type="GO" id="GO:0004331">
    <property type="term" value="F:fructose-2,6-bisphosphate 2-phosphatase activity"/>
    <property type="evidence" value="ECO:0007669"/>
    <property type="project" value="TreeGrafter"/>
</dbReference>
<evidence type="ECO:0000256" key="3">
    <source>
        <dbReference type="SAM" id="MobiDB-lite"/>
    </source>
</evidence>